<feature type="compositionally biased region" description="Pro residues" evidence="1">
    <location>
        <begin position="53"/>
        <end position="63"/>
    </location>
</feature>
<feature type="domain" description="TerD" evidence="2">
    <location>
        <begin position="78"/>
        <end position="252"/>
    </location>
</feature>
<feature type="region of interest" description="Disordered" evidence="1">
    <location>
        <begin position="1"/>
        <end position="68"/>
    </location>
</feature>
<dbReference type="CDD" id="cd06974">
    <property type="entry name" value="TerD_like"/>
    <property type="match status" value="1"/>
</dbReference>
<organism evidence="3 4">
    <name type="scientific">Candidatus Avoscillospira avistercoris</name>
    <dbReference type="NCBI Taxonomy" id="2840707"/>
    <lineage>
        <taxon>Bacteria</taxon>
        <taxon>Bacillati</taxon>
        <taxon>Bacillota</taxon>
        <taxon>Clostridia</taxon>
        <taxon>Eubacteriales</taxon>
        <taxon>Oscillospiraceae</taxon>
        <taxon>Oscillospiraceae incertae sedis</taxon>
        <taxon>Candidatus Avoscillospira</taxon>
    </lineage>
</organism>
<evidence type="ECO:0000313" key="3">
    <source>
        <dbReference type="EMBL" id="HIS63849.1"/>
    </source>
</evidence>
<reference evidence="3" key="1">
    <citation type="submission" date="2020-10" db="EMBL/GenBank/DDBJ databases">
        <authorList>
            <person name="Gilroy R."/>
        </authorList>
    </citation>
    <scope>NUCLEOTIDE SEQUENCE</scope>
    <source>
        <strain evidence="3">ChiBcec16-1751</strain>
    </source>
</reference>
<sequence>MMPVANRTSTPWTRSNLPSLNQTTSTAVSRHTVASLNRGRASQPLGSSSASPRPAPVPQPVPAPQSVTPFPVPPLLHPLQKGQKTALALSGARPRLTIGVGWSVTNPRCDVDVSAFLLTSNNRVPGDDWFVFYGQNQSPDRSVLFHSEPAGGDRQHIDVDLSRLDTRICKIALVLTIHEALEQKLNFSMIRDAYIRILSSDDHKELLSYQMADYYSNVTSMTIGELYLHNQQWKFNPVGNGVSQDLAGQCAIYGVEIS</sequence>
<reference evidence="3" key="2">
    <citation type="journal article" date="2021" name="PeerJ">
        <title>Extensive microbial diversity within the chicken gut microbiome revealed by metagenomics and culture.</title>
        <authorList>
            <person name="Gilroy R."/>
            <person name="Ravi A."/>
            <person name="Getino M."/>
            <person name="Pursley I."/>
            <person name="Horton D.L."/>
            <person name="Alikhan N.F."/>
            <person name="Baker D."/>
            <person name="Gharbi K."/>
            <person name="Hall N."/>
            <person name="Watson M."/>
            <person name="Adriaenssens E.M."/>
            <person name="Foster-Nyarko E."/>
            <person name="Jarju S."/>
            <person name="Secka A."/>
            <person name="Antonio M."/>
            <person name="Oren A."/>
            <person name="Chaudhuri R.R."/>
            <person name="La Ragione R."/>
            <person name="Hildebrand F."/>
            <person name="Pallen M.J."/>
        </authorList>
    </citation>
    <scope>NUCLEOTIDE SEQUENCE</scope>
    <source>
        <strain evidence="3">ChiBcec16-1751</strain>
    </source>
</reference>
<dbReference type="PANTHER" id="PTHR32097">
    <property type="entry name" value="CAMP-BINDING PROTEIN 1-RELATED"/>
    <property type="match status" value="1"/>
</dbReference>
<evidence type="ECO:0000256" key="1">
    <source>
        <dbReference type="SAM" id="MobiDB-lite"/>
    </source>
</evidence>
<dbReference type="EMBL" id="DVJJ01000015">
    <property type="protein sequence ID" value="HIS63849.1"/>
    <property type="molecule type" value="Genomic_DNA"/>
</dbReference>
<gene>
    <name evidence="3" type="ORF">IAA83_00580</name>
</gene>
<evidence type="ECO:0000259" key="2">
    <source>
        <dbReference type="Pfam" id="PF02342"/>
    </source>
</evidence>
<dbReference type="Proteomes" id="UP000886741">
    <property type="component" value="Unassembled WGS sequence"/>
</dbReference>
<protein>
    <submittedName>
        <fullName evidence="3">TerD family protein</fullName>
    </submittedName>
</protein>
<name>A0A9D1JT70_9FIRM</name>
<dbReference type="PANTHER" id="PTHR32097:SF15">
    <property type="entry name" value="STRESS RESPONSE PROTEIN SCP2"/>
    <property type="match status" value="1"/>
</dbReference>
<dbReference type="InterPro" id="IPR051324">
    <property type="entry name" value="Stress/Tellurium_Resist"/>
</dbReference>
<comment type="caution">
    <text evidence="3">The sequence shown here is derived from an EMBL/GenBank/DDBJ whole genome shotgun (WGS) entry which is preliminary data.</text>
</comment>
<dbReference type="Pfam" id="PF02342">
    <property type="entry name" value="TerD"/>
    <property type="match status" value="1"/>
</dbReference>
<proteinExistence type="predicted"/>
<dbReference type="InterPro" id="IPR003325">
    <property type="entry name" value="TerD"/>
</dbReference>
<dbReference type="AlphaFoldDB" id="A0A9D1JT70"/>
<evidence type="ECO:0000313" key="4">
    <source>
        <dbReference type="Proteomes" id="UP000886741"/>
    </source>
</evidence>
<feature type="compositionally biased region" description="Polar residues" evidence="1">
    <location>
        <begin position="1"/>
        <end position="35"/>
    </location>
</feature>
<accession>A0A9D1JT70</accession>
<dbReference type="Gene3D" id="2.60.60.30">
    <property type="entry name" value="sav2460 like domains"/>
    <property type="match status" value="1"/>
</dbReference>